<sequence>MTAHVKKFHSEAAKRKAEEGAELLRLELLNSGKVPRLGNEEQTGGAVTTRGMTHETDEGDQKSGVKVTKSKKRGADQGDNKSDVKVSKEEVADKSEDSTDTYGGGPDPLYVAEFKKLGPAKRWKKNTVVNQKFILTLDQKRGLKEHEDLNIGATHAITVGIDKLV</sequence>
<dbReference type="Proteomes" id="UP001159405">
    <property type="component" value="Unassembled WGS sequence"/>
</dbReference>
<accession>A0ABN8PWX8</accession>
<dbReference type="EMBL" id="CALNXK010000094">
    <property type="protein sequence ID" value="CAH3152591.1"/>
    <property type="molecule type" value="Genomic_DNA"/>
</dbReference>
<gene>
    <name evidence="2" type="ORF">PLOB_00049161</name>
</gene>
<feature type="region of interest" description="Disordered" evidence="1">
    <location>
        <begin position="29"/>
        <end position="108"/>
    </location>
</feature>
<proteinExistence type="predicted"/>
<reference evidence="2 3" key="1">
    <citation type="submission" date="2022-05" db="EMBL/GenBank/DDBJ databases">
        <authorList>
            <consortium name="Genoscope - CEA"/>
            <person name="William W."/>
        </authorList>
    </citation>
    <scope>NUCLEOTIDE SEQUENCE [LARGE SCALE GENOMIC DNA]</scope>
</reference>
<evidence type="ECO:0000313" key="3">
    <source>
        <dbReference type="Proteomes" id="UP001159405"/>
    </source>
</evidence>
<evidence type="ECO:0000313" key="2">
    <source>
        <dbReference type="EMBL" id="CAH3152591.1"/>
    </source>
</evidence>
<protein>
    <submittedName>
        <fullName evidence="2">Uncharacterized protein</fullName>
    </submittedName>
</protein>
<organism evidence="2 3">
    <name type="scientific">Porites lobata</name>
    <dbReference type="NCBI Taxonomy" id="104759"/>
    <lineage>
        <taxon>Eukaryota</taxon>
        <taxon>Metazoa</taxon>
        <taxon>Cnidaria</taxon>
        <taxon>Anthozoa</taxon>
        <taxon>Hexacorallia</taxon>
        <taxon>Scleractinia</taxon>
        <taxon>Fungiina</taxon>
        <taxon>Poritidae</taxon>
        <taxon>Porites</taxon>
    </lineage>
</organism>
<feature type="compositionally biased region" description="Basic and acidic residues" evidence="1">
    <location>
        <begin position="52"/>
        <end position="63"/>
    </location>
</feature>
<evidence type="ECO:0000256" key="1">
    <source>
        <dbReference type="SAM" id="MobiDB-lite"/>
    </source>
</evidence>
<name>A0ABN8PWX8_9CNID</name>
<feature type="compositionally biased region" description="Basic and acidic residues" evidence="1">
    <location>
        <begin position="73"/>
        <end position="97"/>
    </location>
</feature>
<keyword evidence="3" id="KW-1185">Reference proteome</keyword>
<comment type="caution">
    <text evidence="2">The sequence shown here is derived from an EMBL/GenBank/DDBJ whole genome shotgun (WGS) entry which is preliminary data.</text>
</comment>